<accession>A0AAE1D5M2</accession>
<sequence length="72" mass="8166">MFVSLANTDRNQILPVHYCNIGTTKPRLAYRKSKVDGGLHKLWREKCLATEPPPQVTLNSMLYPSLPASKIR</sequence>
<proteinExistence type="predicted"/>
<dbReference type="EMBL" id="JAWDGP010005352">
    <property type="protein sequence ID" value="KAK3757695.1"/>
    <property type="molecule type" value="Genomic_DNA"/>
</dbReference>
<dbReference type="AlphaFoldDB" id="A0AAE1D5M2"/>
<evidence type="ECO:0000313" key="1">
    <source>
        <dbReference type="EMBL" id="KAK3757695.1"/>
    </source>
</evidence>
<reference evidence="1" key="1">
    <citation type="journal article" date="2023" name="G3 (Bethesda)">
        <title>A reference genome for the long-term kleptoplast-retaining sea slug Elysia crispata morphotype clarki.</title>
        <authorList>
            <person name="Eastman K.E."/>
            <person name="Pendleton A.L."/>
            <person name="Shaikh M.A."/>
            <person name="Suttiyut T."/>
            <person name="Ogas R."/>
            <person name="Tomko P."/>
            <person name="Gavelis G."/>
            <person name="Widhalm J.R."/>
            <person name="Wisecaver J.H."/>
        </authorList>
    </citation>
    <scope>NUCLEOTIDE SEQUENCE</scope>
    <source>
        <strain evidence="1">ECLA1</strain>
    </source>
</reference>
<evidence type="ECO:0000313" key="2">
    <source>
        <dbReference type="Proteomes" id="UP001283361"/>
    </source>
</evidence>
<name>A0AAE1D5M2_9GAST</name>
<organism evidence="1 2">
    <name type="scientific">Elysia crispata</name>
    <name type="common">lettuce slug</name>
    <dbReference type="NCBI Taxonomy" id="231223"/>
    <lineage>
        <taxon>Eukaryota</taxon>
        <taxon>Metazoa</taxon>
        <taxon>Spiralia</taxon>
        <taxon>Lophotrochozoa</taxon>
        <taxon>Mollusca</taxon>
        <taxon>Gastropoda</taxon>
        <taxon>Heterobranchia</taxon>
        <taxon>Euthyneura</taxon>
        <taxon>Panpulmonata</taxon>
        <taxon>Sacoglossa</taxon>
        <taxon>Placobranchoidea</taxon>
        <taxon>Plakobranchidae</taxon>
        <taxon>Elysia</taxon>
    </lineage>
</organism>
<protein>
    <submittedName>
        <fullName evidence="1">Uncharacterized protein</fullName>
    </submittedName>
</protein>
<comment type="caution">
    <text evidence="1">The sequence shown here is derived from an EMBL/GenBank/DDBJ whole genome shotgun (WGS) entry which is preliminary data.</text>
</comment>
<keyword evidence="2" id="KW-1185">Reference proteome</keyword>
<gene>
    <name evidence="1" type="ORF">RRG08_000203</name>
</gene>
<dbReference type="Proteomes" id="UP001283361">
    <property type="component" value="Unassembled WGS sequence"/>
</dbReference>